<evidence type="ECO:0000313" key="2">
    <source>
        <dbReference type="Proteomes" id="UP000014680"/>
    </source>
</evidence>
<feature type="non-terminal residue" evidence="1">
    <location>
        <position position="1"/>
    </location>
</feature>
<feature type="non-terminal residue" evidence="1">
    <location>
        <position position="258"/>
    </location>
</feature>
<gene>
    <name evidence="1" type="ORF">EIN_091690</name>
</gene>
<dbReference type="OrthoDB" id="25233at2759"/>
<dbReference type="KEGG" id="eiv:EIN_091690"/>
<keyword evidence="2" id="KW-1185">Reference proteome</keyword>
<organism evidence="1 2">
    <name type="scientific">Entamoeba invadens IP1</name>
    <dbReference type="NCBI Taxonomy" id="370355"/>
    <lineage>
        <taxon>Eukaryota</taxon>
        <taxon>Amoebozoa</taxon>
        <taxon>Evosea</taxon>
        <taxon>Archamoebae</taxon>
        <taxon>Mastigamoebida</taxon>
        <taxon>Entamoebidae</taxon>
        <taxon>Entamoeba</taxon>
    </lineage>
</organism>
<dbReference type="InterPro" id="IPR026906">
    <property type="entry name" value="LRR_5"/>
</dbReference>
<evidence type="ECO:0000313" key="1">
    <source>
        <dbReference type="EMBL" id="ELP86624.1"/>
    </source>
</evidence>
<proteinExistence type="predicted"/>
<dbReference type="VEuPathDB" id="AmoebaDB:EIN_091690"/>
<dbReference type="Proteomes" id="UP000014680">
    <property type="component" value="Unassembled WGS sequence"/>
</dbReference>
<dbReference type="PANTHER" id="PTHR45661:SF3">
    <property type="entry name" value="IG-LIKE DOMAIN-CONTAINING PROTEIN"/>
    <property type="match status" value="1"/>
</dbReference>
<dbReference type="AlphaFoldDB" id="A0A0A1TYQ1"/>
<dbReference type="Pfam" id="PF13306">
    <property type="entry name" value="LRR_5"/>
    <property type="match status" value="1"/>
</dbReference>
<dbReference type="InterPro" id="IPR032675">
    <property type="entry name" value="LRR_dom_sf"/>
</dbReference>
<dbReference type="PANTHER" id="PTHR45661">
    <property type="entry name" value="SURFACE ANTIGEN"/>
    <property type="match status" value="1"/>
</dbReference>
<protein>
    <submittedName>
        <fullName evidence="1">Leucine rich repeat containing protein BspA family protein</fullName>
    </submittedName>
</protein>
<sequence>MSKRVDVYSMQIVVTHFKKYDDFLNVILVCKKYEYILDRIRMNPIQITPKTKNLFKFIQTQQFFSPFDMKLNIEKSFFNYPKCAKECLVELKNFNNCPLSIYTKEDQTYFNSKIPDFVRKIGSHSFELSDKTSLTLPNSVIEISQFAFSCCSNIEEIILPPHLMLIGENAFYNCKKLKEIKLPDLLEFIPDSCFAGCTSLSSVNFGTNVTMIGYNAFRDCAFIDFSIEKKVLINELVFTKNTLTKITFCGKKCIPRKI</sequence>
<accession>A0A0A1TYQ1</accession>
<dbReference type="SUPFAM" id="SSF52058">
    <property type="entry name" value="L domain-like"/>
    <property type="match status" value="1"/>
</dbReference>
<name>A0A0A1TYQ1_ENTIV</name>
<dbReference type="RefSeq" id="XP_004185970.1">
    <property type="nucleotide sequence ID" value="XM_004185922.1"/>
</dbReference>
<reference evidence="1 2" key="1">
    <citation type="submission" date="2012-10" db="EMBL/GenBank/DDBJ databases">
        <authorList>
            <person name="Zafar N."/>
            <person name="Inman J."/>
            <person name="Hall N."/>
            <person name="Lorenzi H."/>
            <person name="Caler E."/>
        </authorList>
    </citation>
    <scope>NUCLEOTIDE SEQUENCE [LARGE SCALE GENOMIC DNA]</scope>
    <source>
        <strain evidence="1 2">IP1</strain>
    </source>
</reference>
<dbReference type="GeneID" id="14885602"/>
<dbReference type="InterPro" id="IPR053139">
    <property type="entry name" value="Surface_bspA-like"/>
</dbReference>
<dbReference type="Gene3D" id="3.80.10.10">
    <property type="entry name" value="Ribonuclease Inhibitor"/>
    <property type="match status" value="1"/>
</dbReference>
<dbReference type="EMBL" id="KB206946">
    <property type="protein sequence ID" value="ELP86624.1"/>
    <property type="molecule type" value="Genomic_DNA"/>
</dbReference>